<protein>
    <submittedName>
        <fullName evidence="2">Uncharacterized protein</fullName>
    </submittedName>
</protein>
<evidence type="ECO:0000256" key="1">
    <source>
        <dbReference type="SAM" id="Phobius"/>
    </source>
</evidence>
<proteinExistence type="predicted"/>
<organism evidence="2">
    <name type="scientific">Octopus bimaculoides</name>
    <name type="common">California two-spotted octopus</name>
    <dbReference type="NCBI Taxonomy" id="37653"/>
    <lineage>
        <taxon>Eukaryota</taxon>
        <taxon>Metazoa</taxon>
        <taxon>Spiralia</taxon>
        <taxon>Lophotrochozoa</taxon>
        <taxon>Mollusca</taxon>
        <taxon>Cephalopoda</taxon>
        <taxon>Coleoidea</taxon>
        <taxon>Octopodiformes</taxon>
        <taxon>Octopoda</taxon>
        <taxon>Incirrata</taxon>
        <taxon>Octopodidae</taxon>
        <taxon>Octopus</taxon>
    </lineage>
</organism>
<sequence>MPCGCYLTDSLLPLPPPSSPLLHHCTSFLPSFLLLSLPILLTSPCLFPLSSISLSLSLILSLLLPYFSPFPSTIFHFYFFMGVNATDNLCQLEDCNS</sequence>
<dbReference type="AlphaFoldDB" id="A0A0L8GY08"/>
<accession>A0A0L8GY08</accession>
<name>A0A0L8GY08_OCTBM</name>
<keyword evidence="1" id="KW-0472">Membrane</keyword>
<reference evidence="2" key="1">
    <citation type="submission" date="2015-07" db="EMBL/GenBank/DDBJ databases">
        <title>MeaNS - Measles Nucleotide Surveillance Program.</title>
        <authorList>
            <person name="Tran T."/>
            <person name="Druce J."/>
        </authorList>
    </citation>
    <scope>NUCLEOTIDE SEQUENCE</scope>
    <source>
        <strain evidence="2">UCB-OBI-ISO-001</strain>
        <tissue evidence="2">Gonad</tissue>
    </source>
</reference>
<keyword evidence="1" id="KW-1133">Transmembrane helix</keyword>
<keyword evidence="1" id="KW-0812">Transmembrane</keyword>
<evidence type="ECO:0000313" key="2">
    <source>
        <dbReference type="EMBL" id="KOF81941.1"/>
    </source>
</evidence>
<dbReference type="EMBL" id="KQ419930">
    <property type="protein sequence ID" value="KOF81941.1"/>
    <property type="molecule type" value="Genomic_DNA"/>
</dbReference>
<feature type="transmembrane region" description="Helical" evidence="1">
    <location>
        <begin position="21"/>
        <end position="41"/>
    </location>
</feature>
<gene>
    <name evidence="2" type="ORF">OCBIM_22025939mg</name>
</gene>